<reference evidence="1" key="1">
    <citation type="submission" date="2021-01" db="EMBL/GenBank/DDBJ databases">
        <title>Modified the classification status of verrucomicrobia.</title>
        <authorList>
            <person name="Feng X."/>
        </authorList>
    </citation>
    <scope>NUCLEOTIDE SEQUENCE</scope>
    <source>
        <strain evidence="1">KCTC 12986</strain>
    </source>
</reference>
<dbReference type="AlphaFoldDB" id="A0A934VL28"/>
<accession>A0A934VL28</accession>
<dbReference type="GO" id="GO:0015035">
    <property type="term" value="F:protein-disulfide reductase activity"/>
    <property type="evidence" value="ECO:0007669"/>
    <property type="project" value="InterPro"/>
</dbReference>
<protein>
    <submittedName>
        <fullName evidence="1">DUF393 domain-containing protein</fullName>
    </submittedName>
</protein>
<proteinExistence type="predicted"/>
<dbReference type="Proteomes" id="UP000604083">
    <property type="component" value="Unassembled WGS sequence"/>
</dbReference>
<evidence type="ECO:0000313" key="1">
    <source>
        <dbReference type="EMBL" id="MBK1832696.1"/>
    </source>
</evidence>
<dbReference type="InterPro" id="IPR007263">
    <property type="entry name" value="DCC1-like"/>
</dbReference>
<name>A0A934VL28_9BACT</name>
<sequence length="143" mass="16742">MNTLFIFTDSECGLCRSFRRWLERQDSIVSLHFLPYQSPATEKRFPFLKDLDAGKDLVVLSEDGRWWQGPPAWLTCLWVLPRYRSLARRLASPLLLPMASRACQLLSEKRFRLAHLLQLENEELRHKLQRAPSTCTDSCPRPE</sequence>
<dbReference type="EMBL" id="JAENIO010000002">
    <property type="protein sequence ID" value="MBK1832696.1"/>
    <property type="molecule type" value="Genomic_DNA"/>
</dbReference>
<evidence type="ECO:0000313" key="2">
    <source>
        <dbReference type="Proteomes" id="UP000604083"/>
    </source>
</evidence>
<gene>
    <name evidence="1" type="ORF">JIN78_01370</name>
</gene>
<keyword evidence="2" id="KW-1185">Reference proteome</keyword>
<comment type="caution">
    <text evidence="1">The sequence shown here is derived from an EMBL/GenBank/DDBJ whole genome shotgun (WGS) entry which is preliminary data.</text>
</comment>
<dbReference type="RefSeq" id="WP_200390127.1">
    <property type="nucleotide sequence ID" value="NZ_JAENIO010000002.1"/>
</dbReference>
<organism evidence="1 2">
    <name type="scientific">Roseibacillus ishigakijimensis</name>
    <dbReference type="NCBI Taxonomy" id="454146"/>
    <lineage>
        <taxon>Bacteria</taxon>
        <taxon>Pseudomonadati</taxon>
        <taxon>Verrucomicrobiota</taxon>
        <taxon>Verrucomicrobiia</taxon>
        <taxon>Verrucomicrobiales</taxon>
        <taxon>Verrucomicrobiaceae</taxon>
        <taxon>Roseibacillus</taxon>
    </lineage>
</organism>
<dbReference type="Pfam" id="PF04134">
    <property type="entry name" value="DCC1-like"/>
    <property type="match status" value="1"/>
</dbReference>